<evidence type="ECO:0000256" key="1">
    <source>
        <dbReference type="SAM" id="MobiDB-lite"/>
    </source>
</evidence>
<reference evidence="3" key="1">
    <citation type="submission" date="2022-11" db="UniProtKB">
        <authorList>
            <consortium name="WormBaseParasite"/>
        </authorList>
    </citation>
    <scope>IDENTIFICATION</scope>
</reference>
<organism evidence="2 3">
    <name type="scientific">Panagrolaimus davidi</name>
    <dbReference type="NCBI Taxonomy" id="227884"/>
    <lineage>
        <taxon>Eukaryota</taxon>
        <taxon>Metazoa</taxon>
        <taxon>Ecdysozoa</taxon>
        <taxon>Nematoda</taxon>
        <taxon>Chromadorea</taxon>
        <taxon>Rhabditida</taxon>
        <taxon>Tylenchina</taxon>
        <taxon>Panagrolaimomorpha</taxon>
        <taxon>Panagrolaimoidea</taxon>
        <taxon>Panagrolaimidae</taxon>
        <taxon>Panagrolaimus</taxon>
    </lineage>
</organism>
<evidence type="ECO:0000313" key="3">
    <source>
        <dbReference type="WBParaSite" id="PDA_v2.g25573.t1"/>
    </source>
</evidence>
<evidence type="ECO:0000313" key="2">
    <source>
        <dbReference type="Proteomes" id="UP000887578"/>
    </source>
</evidence>
<dbReference type="InterPro" id="IPR011989">
    <property type="entry name" value="ARM-like"/>
</dbReference>
<keyword evidence="2" id="KW-1185">Reference proteome</keyword>
<feature type="region of interest" description="Disordered" evidence="1">
    <location>
        <begin position="41"/>
        <end position="152"/>
    </location>
</feature>
<dbReference type="AlphaFoldDB" id="A0A914Q903"/>
<protein>
    <submittedName>
        <fullName evidence="3">Uncharacterized protein</fullName>
    </submittedName>
</protein>
<dbReference type="Proteomes" id="UP000887578">
    <property type="component" value="Unplaced"/>
</dbReference>
<proteinExistence type="predicted"/>
<accession>A0A914Q903</accession>
<sequence length="152" mass="16716">MPFISGKKVCKYATQVLYMMWQHKELHDGFRRSGFKEADFYSGSSSARSRDATTLARPISSQGAERPVHLQSENLDDSGESAAAYGHIGGRNDLQQLTPNSDRSGGSGHYQRSTNATPSQQHYQIPGEPLYASVNKRSNGHRRGSIGGDSWV</sequence>
<dbReference type="Gene3D" id="1.25.10.10">
    <property type="entry name" value="Leucine-rich Repeat Variant"/>
    <property type="match status" value="1"/>
</dbReference>
<dbReference type="WBParaSite" id="PDA_v2.g25573.t1">
    <property type="protein sequence ID" value="PDA_v2.g25573.t1"/>
    <property type="gene ID" value="PDA_v2.g25573"/>
</dbReference>
<feature type="compositionally biased region" description="Polar residues" evidence="1">
    <location>
        <begin position="93"/>
        <end position="123"/>
    </location>
</feature>
<name>A0A914Q903_9BILA</name>